<protein>
    <submittedName>
        <fullName evidence="2">Secreted protein</fullName>
    </submittedName>
</protein>
<organism evidence="3">
    <name type="scientific">Melampsora larici-populina (strain 98AG31 / pathotype 3-4-7)</name>
    <name type="common">Poplar leaf rust fungus</name>
    <dbReference type="NCBI Taxonomy" id="747676"/>
    <lineage>
        <taxon>Eukaryota</taxon>
        <taxon>Fungi</taxon>
        <taxon>Dikarya</taxon>
        <taxon>Basidiomycota</taxon>
        <taxon>Pucciniomycotina</taxon>
        <taxon>Pucciniomycetes</taxon>
        <taxon>Pucciniales</taxon>
        <taxon>Melampsoraceae</taxon>
        <taxon>Melampsora</taxon>
    </lineage>
</organism>
<gene>
    <name evidence="2" type="ORF">MELLADRAFT_124163</name>
</gene>
<dbReference type="AlphaFoldDB" id="F4RM56"/>
<evidence type="ECO:0000313" key="3">
    <source>
        <dbReference type="Proteomes" id="UP000001072"/>
    </source>
</evidence>
<dbReference type="VEuPathDB" id="FungiDB:MELLADRAFT_124163"/>
<keyword evidence="1" id="KW-0732">Signal</keyword>
<sequence length="129" mass="14240">MLNQSFLKISVLVATLCLNALRVSSMVWNCPGQYTIQGVCDQNKDDGTTNINCHPESCSNGGKKWVPMSNCVWNDRYDVPGLSKQQCAQYTYVTSDKTYDCKNPAGHNYICSSNPTGGFMTCTDCFTVP</sequence>
<dbReference type="RefSeq" id="XP_007410363.1">
    <property type="nucleotide sequence ID" value="XM_007410301.1"/>
</dbReference>
<evidence type="ECO:0000313" key="2">
    <source>
        <dbReference type="EMBL" id="EGG06529.1"/>
    </source>
</evidence>
<keyword evidence="3" id="KW-1185">Reference proteome</keyword>
<accession>F4RM56</accession>
<dbReference type="GeneID" id="18926656"/>
<dbReference type="InParanoid" id="F4RM56"/>
<dbReference type="KEGG" id="mlr:MELLADRAFT_124163"/>
<dbReference type="Proteomes" id="UP000001072">
    <property type="component" value="Unassembled WGS sequence"/>
</dbReference>
<feature type="chain" id="PRO_5003320873" evidence="1">
    <location>
        <begin position="26"/>
        <end position="129"/>
    </location>
</feature>
<reference evidence="3" key="1">
    <citation type="journal article" date="2011" name="Proc. Natl. Acad. Sci. U.S.A.">
        <title>Obligate biotrophy features unraveled by the genomic analysis of rust fungi.</title>
        <authorList>
            <person name="Duplessis S."/>
            <person name="Cuomo C.A."/>
            <person name="Lin Y.-C."/>
            <person name="Aerts A."/>
            <person name="Tisserant E."/>
            <person name="Veneault-Fourrey C."/>
            <person name="Joly D.L."/>
            <person name="Hacquard S."/>
            <person name="Amselem J."/>
            <person name="Cantarel B.L."/>
            <person name="Chiu R."/>
            <person name="Coutinho P.M."/>
            <person name="Feau N."/>
            <person name="Field M."/>
            <person name="Frey P."/>
            <person name="Gelhaye E."/>
            <person name="Goldberg J."/>
            <person name="Grabherr M.G."/>
            <person name="Kodira C.D."/>
            <person name="Kohler A."/>
            <person name="Kuees U."/>
            <person name="Lindquist E.A."/>
            <person name="Lucas S.M."/>
            <person name="Mago R."/>
            <person name="Mauceli E."/>
            <person name="Morin E."/>
            <person name="Murat C."/>
            <person name="Pangilinan J.L."/>
            <person name="Park R."/>
            <person name="Pearson M."/>
            <person name="Quesneville H."/>
            <person name="Rouhier N."/>
            <person name="Sakthikumar S."/>
            <person name="Salamov A.A."/>
            <person name="Schmutz J."/>
            <person name="Selles B."/>
            <person name="Shapiro H."/>
            <person name="Tanguay P."/>
            <person name="Tuskan G.A."/>
            <person name="Henrissat B."/>
            <person name="Van de Peer Y."/>
            <person name="Rouze P."/>
            <person name="Ellis J.G."/>
            <person name="Dodds P.N."/>
            <person name="Schein J.E."/>
            <person name="Zhong S."/>
            <person name="Hamelin R.C."/>
            <person name="Grigoriev I.V."/>
            <person name="Szabo L.J."/>
            <person name="Martin F."/>
        </authorList>
    </citation>
    <scope>NUCLEOTIDE SEQUENCE [LARGE SCALE GENOMIC DNA]</scope>
    <source>
        <strain evidence="3">98AG31 / pathotype 3-4-7</strain>
    </source>
</reference>
<name>F4RM56_MELLP</name>
<evidence type="ECO:0000256" key="1">
    <source>
        <dbReference type="SAM" id="SignalP"/>
    </source>
</evidence>
<dbReference type="EMBL" id="GL883108">
    <property type="protein sequence ID" value="EGG06529.1"/>
    <property type="molecule type" value="Genomic_DNA"/>
</dbReference>
<dbReference type="HOGENOM" id="CLU_150810_0_0_1"/>
<feature type="signal peptide" evidence="1">
    <location>
        <begin position="1"/>
        <end position="25"/>
    </location>
</feature>
<proteinExistence type="predicted"/>